<comment type="cofactor">
    <cofactor evidence="2">
        <name>a divalent metal cation</name>
        <dbReference type="ChEBI" id="CHEBI:60240"/>
    </cofactor>
</comment>
<comment type="catalytic activity">
    <reaction evidence="1">
        <text>Exonucleolytic cleavage of poly(A) to 5'-AMP.</text>
        <dbReference type="EC" id="3.1.13.4"/>
    </reaction>
</comment>
<keyword evidence="19" id="KW-1185">Reference proteome</keyword>
<dbReference type="InterPro" id="IPR036397">
    <property type="entry name" value="RNaseH_sf"/>
</dbReference>
<evidence type="ECO:0000256" key="12">
    <source>
        <dbReference type="ARBA" id="ARBA00022839"/>
    </source>
</evidence>
<dbReference type="EC" id="3.1.13.4" evidence="7"/>
<evidence type="ECO:0000256" key="4">
    <source>
        <dbReference type="ARBA" id="ARBA00004496"/>
    </source>
</evidence>
<dbReference type="Proteomes" id="UP000290289">
    <property type="component" value="Chromosome 9"/>
</dbReference>
<evidence type="ECO:0000256" key="15">
    <source>
        <dbReference type="ARBA" id="ARBA00023163"/>
    </source>
</evidence>
<comment type="subcellular location">
    <subcellularLocation>
        <location evidence="4">Cytoplasm</location>
    </subcellularLocation>
    <subcellularLocation>
        <location evidence="3">Nucleus</location>
    </subcellularLocation>
</comment>
<evidence type="ECO:0000256" key="9">
    <source>
        <dbReference type="ARBA" id="ARBA00022722"/>
    </source>
</evidence>
<dbReference type="GO" id="GO:0030014">
    <property type="term" value="C:CCR4-NOT complex"/>
    <property type="evidence" value="ECO:0007669"/>
    <property type="project" value="InterPro"/>
</dbReference>
<comment type="similarity">
    <text evidence="5">Belongs to the CAF1 family.</text>
</comment>
<evidence type="ECO:0000256" key="8">
    <source>
        <dbReference type="ARBA" id="ARBA00022490"/>
    </source>
</evidence>
<reference evidence="18 19" key="1">
    <citation type="submission" date="2018-10" db="EMBL/GenBank/DDBJ databases">
        <title>A high-quality apple genome assembly.</title>
        <authorList>
            <person name="Hu J."/>
        </authorList>
    </citation>
    <scope>NUCLEOTIDE SEQUENCE [LARGE SCALE GENOMIC DNA]</scope>
    <source>
        <strain evidence="19">cv. HFTH1</strain>
        <tissue evidence="18">Young leaf</tissue>
    </source>
</reference>
<evidence type="ECO:0000256" key="17">
    <source>
        <dbReference type="ARBA" id="ARBA00025148"/>
    </source>
</evidence>
<dbReference type="STRING" id="3750.A0A498J6K1"/>
<keyword evidence="10" id="KW-0479">Metal-binding</keyword>
<name>A0A498J6K1_MALDO</name>
<evidence type="ECO:0000256" key="7">
    <source>
        <dbReference type="ARBA" id="ARBA00012161"/>
    </source>
</evidence>
<keyword evidence="9" id="KW-0540">Nuclease</keyword>
<dbReference type="AlphaFoldDB" id="A0A498J6K1"/>
<keyword evidence="11" id="KW-0378">Hydrolase</keyword>
<dbReference type="GO" id="GO:0046872">
    <property type="term" value="F:metal ion binding"/>
    <property type="evidence" value="ECO:0007669"/>
    <property type="project" value="UniProtKB-KW"/>
</dbReference>
<evidence type="ECO:0000313" key="18">
    <source>
        <dbReference type="EMBL" id="RXH89071.1"/>
    </source>
</evidence>
<evidence type="ECO:0000256" key="5">
    <source>
        <dbReference type="ARBA" id="ARBA00008372"/>
    </source>
</evidence>
<proteinExistence type="inferred from homology"/>
<evidence type="ECO:0000256" key="14">
    <source>
        <dbReference type="ARBA" id="ARBA00023015"/>
    </source>
</evidence>
<dbReference type="Gene3D" id="3.30.420.10">
    <property type="entry name" value="Ribonuclease H-like superfamily/Ribonuclease H"/>
    <property type="match status" value="1"/>
</dbReference>
<dbReference type="GO" id="GO:0004535">
    <property type="term" value="F:poly(A)-specific ribonuclease activity"/>
    <property type="evidence" value="ECO:0007669"/>
    <property type="project" value="UniProtKB-EC"/>
</dbReference>
<dbReference type="GO" id="GO:0003723">
    <property type="term" value="F:RNA binding"/>
    <property type="evidence" value="ECO:0007669"/>
    <property type="project" value="UniProtKB-KW"/>
</dbReference>
<evidence type="ECO:0000256" key="13">
    <source>
        <dbReference type="ARBA" id="ARBA00022884"/>
    </source>
</evidence>
<keyword evidence="13" id="KW-0694">RNA-binding</keyword>
<keyword evidence="15" id="KW-0804">Transcription</keyword>
<dbReference type="EMBL" id="RDQH01000335">
    <property type="protein sequence ID" value="RXH89071.1"/>
    <property type="molecule type" value="Genomic_DNA"/>
</dbReference>
<organism evidence="18 19">
    <name type="scientific">Malus domestica</name>
    <name type="common">Apple</name>
    <name type="synonym">Pyrus malus</name>
    <dbReference type="NCBI Taxonomy" id="3750"/>
    <lineage>
        <taxon>Eukaryota</taxon>
        <taxon>Viridiplantae</taxon>
        <taxon>Streptophyta</taxon>
        <taxon>Embryophyta</taxon>
        <taxon>Tracheophyta</taxon>
        <taxon>Spermatophyta</taxon>
        <taxon>Magnoliopsida</taxon>
        <taxon>eudicotyledons</taxon>
        <taxon>Gunneridae</taxon>
        <taxon>Pentapetalae</taxon>
        <taxon>rosids</taxon>
        <taxon>fabids</taxon>
        <taxon>Rosales</taxon>
        <taxon>Rosaceae</taxon>
        <taxon>Amygdaloideae</taxon>
        <taxon>Maleae</taxon>
        <taxon>Malus</taxon>
    </lineage>
</organism>
<evidence type="ECO:0000256" key="1">
    <source>
        <dbReference type="ARBA" id="ARBA00001663"/>
    </source>
</evidence>
<dbReference type="GO" id="GO:0005634">
    <property type="term" value="C:nucleus"/>
    <property type="evidence" value="ECO:0007669"/>
    <property type="project" value="UniProtKB-SubCell"/>
</dbReference>
<evidence type="ECO:0000256" key="2">
    <source>
        <dbReference type="ARBA" id="ARBA00001968"/>
    </source>
</evidence>
<evidence type="ECO:0000256" key="11">
    <source>
        <dbReference type="ARBA" id="ARBA00022801"/>
    </source>
</evidence>
<gene>
    <name evidence="18" type="ORF">DVH24_006049</name>
</gene>
<dbReference type="Pfam" id="PF04857">
    <property type="entry name" value="CAF1"/>
    <property type="match status" value="1"/>
</dbReference>
<keyword evidence="8" id="KW-0963">Cytoplasm</keyword>
<dbReference type="PANTHER" id="PTHR10797">
    <property type="entry name" value="CCR4-NOT TRANSCRIPTION COMPLEX SUBUNIT"/>
    <property type="match status" value="1"/>
</dbReference>
<evidence type="ECO:0000256" key="6">
    <source>
        <dbReference type="ARBA" id="ARBA00011757"/>
    </source>
</evidence>
<dbReference type="InterPro" id="IPR039637">
    <property type="entry name" value="CNOT7/CNOT8/Pop2"/>
</dbReference>
<evidence type="ECO:0000313" key="19">
    <source>
        <dbReference type="Proteomes" id="UP000290289"/>
    </source>
</evidence>
<keyword evidence="16" id="KW-0539">Nucleus</keyword>
<keyword evidence="12" id="KW-0269">Exonuclease</keyword>
<keyword evidence="14" id="KW-0805">Transcription regulation</keyword>
<evidence type="ECO:0000256" key="10">
    <source>
        <dbReference type="ARBA" id="ARBA00022723"/>
    </source>
</evidence>
<sequence length="272" mass="31387">MKSVAIRRVWQHNAAFEFHLITALIRHYTFVSLDTEFPGTVFQIPAHTPASKYHLMRENVNATKIIQLGLTLSDRHGNLPDLGTDTCYIWEFNFRDFDIDRDCQNKDSIELLKRQGIDFLENKQNGISASHFSSLLRNSGLISRESNLTWVTFHSAYDFGFLIKILNEVLPHDITSFMWMMDLYFGQRVYDIKYMIRFCQGLHGGLEKVANALNVDRVAGKSHQAGSDSLLTLQTFMKLKDVYFKTSLLEQNCNSNFYCCQGVLYGLEVEDR</sequence>
<dbReference type="GO" id="GO:0005737">
    <property type="term" value="C:cytoplasm"/>
    <property type="evidence" value="ECO:0007669"/>
    <property type="project" value="UniProtKB-SubCell"/>
</dbReference>
<dbReference type="InterPro" id="IPR006941">
    <property type="entry name" value="RNase_CAF1"/>
</dbReference>
<comment type="subunit">
    <text evidence="6">Component of the CCR4-NOT complex, at least composed of CRR4 and CAF1 proteins.</text>
</comment>
<evidence type="ECO:0000256" key="3">
    <source>
        <dbReference type="ARBA" id="ARBA00004123"/>
    </source>
</evidence>
<evidence type="ECO:0000256" key="16">
    <source>
        <dbReference type="ARBA" id="ARBA00023242"/>
    </source>
</evidence>
<accession>A0A498J6K1</accession>
<dbReference type="SUPFAM" id="SSF53098">
    <property type="entry name" value="Ribonuclease H-like"/>
    <property type="match status" value="1"/>
</dbReference>
<comment type="caution">
    <text evidence="18">The sequence shown here is derived from an EMBL/GenBank/DDBJ whole genome shotgun (WGS) entry which is preliminary data.</text>
</comment>
<protein>
    <recommendedName>
        <fullName evidence="7">poly(A)-specific ribonuclease</fullName>
        <ecNumber evidence="7">3.1.13.4</ecNumber>
    </recommendedName>
</protein>
<dbReference type="InterPro" id="IPR012337">
    <property type="entry name" value="RNaseH-like_sf"/>
</dbReference>
<comment type="function">
    <text evidence="17">Ubiquitous transcription factor required for a diverse set of processes. It is a component of the CCR4 complex involved in the control of gene expression.</text>
</comment>